<accession>A0A1A9RY51</accession>
<dbReference type="Pfam" id="PF01784">
    <property type="entry name" value="DUF34_NIF3"/>
    <property type="match status" value="1"/>
</dbReference>
<evidence type="ECO:0000256" key="5">
    <source>
        <dbReference type="PIRSR" id="PIRSR602678-1"/>
    </source>
</evidence>
<protein>
    <recommendedName>
        <fullName evidence="3">GTP cyclohydrolase 1 type 2 homolog</fullName>
    </recommendedName>
</protein>
<name>A0A1A9RY51_9NEIS</name>
<feature type="binding site" evidence="5">
    <location>
        <position position="65"/>
    </location>
    <ligand>
        <name>a divalent metal cation</name>
        <dbReference type="ChEBI" id="CHEBI:60240"/>
        <label>1</label>
    </ligand>
</feature>
<keyword evidence="4 5" id="KW-0479">Metal-binding</keyword>
<dbReference type="OrthoDB" id="9800881at2"/>
<feature type="binding site" evidence="5">
    <location>
        <position position="221"/>
    </location>
    <ligand>
        <name>a divalent metal cation</name>
        <dbReference type="ChEBI" id="CHEBI:60240"/>
        <label>1</label>
    </ligand>
</feature>
<feature type="binding site" evidence="5">
    <location>
        <position position="102"/>
    </location>
    <ligand>
        <name>a divalent metal cation</name>
        <dbReference type="ChEBI" id="CHEBI:60240"/>
        <label>1</label>
    </ligand>
</feature>
<gene>
    <name evidence="6" type="ORF">A7P95_06105</name>
</gene>
<comment type="subunit">
    <text evidence="2">Homohexamer.</text>
</comment>
<evidence type="ECO:0000313" key="6">
    <source>
        <dbReference type="EMBL" id="OAM27879.1"/>
    </source>
</evidence>
<evidence type="ECO:0000256" key="4">
    <source>
        <dbReference type="ARBA" id="ARBA00022723"/>
    </source>
</evidence>
<feature type="binding site" evidence="5">
    <location>
        <position position="64"/>
    </location>
    <ligand>
        <name>a divalent metal cation</name>
        <dbReference type="ChEBI" id="CHEBI:60240"/>
        <label>2</label>
    </ligand>
</feature>
<dbReference type="GO" id="GO:0046872">
    <property type="term" value="F:metal ion binding"/>
    <property type="evidence" value="ECO:0007669"/>
    <property type="project" value="UniProtKB-KW"/>
</dbReference>
<dbReference type="NCBIfam" id="TIGR00486">
    <property type="entry name" value="YbgI_SA1388"/>
    <property type="match status" value="1"/>
</dbReference>
<evidence type="ECO:0000256" key="2">
    <source>
        <dbReference type="ARBA" id="ARBA00011643"/>
    </source>
</evidence>
<dbReference type="EMBL" id="LXSL01000020">
    <property type="protein sequence ID" value="OAM27879.1"/>
    <property type="molecule type" value="Genomic_DNA"/>
</dbReference>
<dbReference type="InterPro" id="IPR002678">
    <property type="entry name" value="DUF34/NIF3"/>
</dbReference>
<dbReference type="STRING" id="1795827.A7P95_06105"/>
<dbReference type="GO" id="GO:0005737">
    <property type="term" value="C:cytoplasm"/>
    <property type="evidence" value="ECO:0007669"/>
    <property type="project" value="TreeGrafter"/>
</dbReference>
<proteinExistence type="inferred from homology"/>
<sequence length="249" mass="27399">MPNRQDIISWCNQFLQISAFQDYAPNGLQVEGRENVRKIVCAVTASLAAIDYAVQQEADMLLVHHGLFWKSEPITITGWKHRRIAALLRHNINLAGYHLPLDAHPEVGNNAQLAQRLGWRIDGQTGEQNLLMYGAPPPDTDGAALVAQLAAALGRQPVAAGDLQRSVRRLFWCSGGAQGFFQQAIDLGANAFVTGEISEAQYHLAKENGTLFISAGHHATERYGIQALAGRLQQEFALECRFFDEDNPA</sequence>
<comment type="caution">
    <text evidence="6">The sequence shown here is derived from an EMBL/GenBank/DDBJ whole genome shotgun (WGS) entry which is preliminary data.</text>
</comment>
<dbReference type="AlphaFoldDB" id="A0A1A9RY51"/>
<dbReference type="SUPFAM" id="SSF102705">
    <property type="entry name" value="NIF3 (NGG1p interacting factor 3)-like"/>
    <property type="match status" value="1"/>
</dbReference>
<dbReference type="RefSeq" id="WP_067592679.1">
    <property type="nucleotide sequence ID" value="NZ_LXSL01000020.1"/>
</dbReference>
<dbReference type="FunFam" id="3.40.1390.30:FF:000001">
    <property type="entry name" value="GTP cyclohydrolase 1 type 2"/>
    <property type="match status" value="1"/>
</dbReference>
<evidence type="ECO:0000256" key="3">
    <source>
        <dbReference type="ARBA" id="ARBA00022112"/>
    </source>
</evidence>
<dbReference type="Gene3D" id="3.40.1390.30">
    <property type="entry name" value="NIF3 (NGG1p interacting factor 3)-like"/>
    <property type="match status" value="2"/>
</dbReference>
<dbReference type="Proteomes" id="UP000077885">
    <property type="component" value="Unassembled WGS sequence"/>
</dbReference>
<keyword evidence="7" id="KW-1185">Reference proteome</keyword>
<evidence type="ECO:0000256" key="1">
    <source>
        <dbReference type="ARBA" id="ARBA00006964"/>
    </source>
</evidence>
<feature type="binding site" evidence="5">
    <location>
        <position position="217"/>
    </location>
    <ligand>
        <name>a divalent metal cation</name>
        <dbReference type="ChEBI" id="CHEBI:60240"/>
        <label>1</label>
    </ligand>
</feature>
<organism evidence="6 7">
    <name type="scientific">Eikenella longinqua</name>
    <dbReference type="NCBI Taxonomy" id="1795827"/>
    <lineage>
        <taxon>Bacteria</taxon>
        <taxon>Pseudomonadati</taxon>
        <taxon>Pseudomonadota</taxon>
        <taxon>Betaproteobacteria</taxon>
        <taxon>Neisseriales</taxon>
        <taxon>Neisseriaceae</taxon>
        <taxon>Eikenella</taxon>
    </lineage>
</organism>
<dbReference type="InterPro" id="IPR036069">
    <property type="entry name" value="DUF34/NIF3_sf"/>
</dbReference>
<reference evidence="7" key="1">
    <citation type="submission" date="2016-05" db="EMBL/GenBank/DDBJ databases">
        <title>Draft genome of Corynebacterium afermentans subsp. afermentans LCDC 88199T.</title>
        <authorList>
            <person name="Bernier A.-M."/>
            <person name="Bernard K."/>
        </authorList>
    </citation>
    <scope>NUCLEOTIDE SEQUENCE [LARGE SCALE GENOMIC DNA]</scope>
    <source>
        <strain evidence="7">NML02-A-017</strain>
    </source>
</reference>
<evidence type="ECO:0000313" key="7">
    <source>
        <dbReference type="Proteomes" id="UP000077885"/>
    </source>
</evidence>
<dbReference type="PANTHER" id="PTHR13799:SF14">
    <property type="entry name" value="GTP CYCLOHYDROLASE 1 TYPE 2 HOMOLOG"/>
    <property type="match status" value="1"/>
</dbReference>
<dbReference type="PANTHER" id="PTHR13799">
    <property type="entry name" value="NGG1 INTERACTING FACTOR 3"/>
    <property type="match status" value="1"/>
</dbReference>
<comment type="similarity">
    <text evidence="1">Belongs to the GTP cyclohydrolase I type 2/NIF3 family.</text>
</comment>